<organism evidence="2 3">
    <name type="scientific">Kiloniella laminariae</name>
    <dbReference type="NCBI Taxonomy" id="454162"/>
    <lineage>
        <taxon>Bacteria</taxon>
        <taxon>Pseudomonadati</taxon>
        <taxon>Pseudomonadota</taxon>
        <taxon>Alphaproteobacteria</taxon>
        <taxon>Rhodospirillales</taxon>
        <taxon>Kiloniellaceae</taxon>
        <taxon>Kiloniella</taxon>
    </lineage>
</organism>
<dbReference type="EMBL" id="JAPWGY010000015">
    <property type="protein sequence ID" value="MCZ4283019.1"/>
    <property type="molecule type" value="Genomic_DNA"/>
</dbReference>
<comment type="caution">
    <text evidence="2">The sequence shown here is derived from an EMBL/GenBank/DDBJ whole genome shotgun (WGS) entry which is preliminary data.</text>
</comment>
<accession>A0ABT4LPL3</accession>
<dbReference type="InterPro" id="IPR036390">
    <property type="entry name" value="WH_DNA-bd_sf"/>
</dbReference>
<dbReference type="PANTHER" id="PTHR33164:SF43">
    <property type="entry name" value="HTH-TYPE TRANSCRIPTIONAL REPRESSOR YETL"/>
    <property type="match status" value="1"/>
</dbReference>
<dbReference type="Proteomes" id="UP001069802">
    <property type="component" value="Unassembled WGS sequence"/>
</dbReference>
<gene>
    <name evidence="2" type="ORF">O4H49_19705</name>
</gene>
<dbReference type="Pfam" id="PF12802">
    <property type="entry name" value="MarR_2"/>
    <property type="match status" value="1"/>
</dbReference>
<evidence type="ECO:0000313" key="2">
    <source>
        <dbReference type="EMBL" id="MCZ4283019.1"/>
    </source>
</evidence>
<dbReference type="Gene3D" id="1.10.10.10">
    <property type="entry name" value="Winged helix-like DNA-binding domain superfamily/Winged helix DNA-binding domain"/>
    <property type="match status" value="1"/>
</dbReference>
<dbReference type="PANTHER" id="PTHR33164">
    <property type="entry name" value="TRANSCRIPTIONAL REGULATOR, MARR FAMILY"/>
    <property type="match status" value="1"/>
</dbReference>
<dbReference type="PROSITE" id="PS50995">
    <property type="entry name" value="HTH_MARR_2"/>
    <property type="match status" value="1"/>
</dbReference>
<name>A0ABT4LPL3_9PROT</name>
<feature type="domain" description="HTH marR-type" evidence="1">
    <location>
        <begin position="1"/>
        <end position="114"/>
    </location>
</feature>
<dbReference type="SUPFAM" id="SSF46785">
    <property type="entry name" value="Winged helix' DNA-binding domain"/>
    <property type="match status" value="1"/>
</dbReference>
<evidence type="ECO:0000313" key="3">
    <source>
        <dbReference type="Proteomes" id="UP001069802"/>
    </source>
</evidence>
<dbReference type="SMART" id="SM00347">
    <property type="entry name" value="HTH_MARR"/>
    <property type="match status" value="1"/>
</dbReference>
<dbReference type="InterPro" id="IPR000835">
    <property type="entry name" value="HTH_MarR-typ"/>
</dbReference>
<reference evidence="2" key="1">
    <citation type="submission" date="2022-12" db="EMBL/GenBank/DDBJ databases">
        <title>Bacterial isolates from different developmental stages of Nematostella vectensis.</title>
        <authorList>
            <person name="Fraune S."/>
        </authorList>
    </citation>
    <scope>NUCLEOTIDE SEQUENCE</scope>
    <source>
        <strain evidence="2">G21630-S1</strain>
    </source>
</reference>
<dbReference type="InterPro" id="IPR036388">
    <property type="entry name" value="WH-like_DNA-bd_sf"/>
</dbReference>
<proteinExistence type="predicted"/>
<dbReference type="RefSeq" id="WP_269425139.1">
    <property type="nucleotide sequence ID" value="NZ_JAPWGY010000015.1"/>
</dbReference>
<dbReference type="InterPro" id="IPR039422">
    <property type="entry name" value="MarR/SlyA-like"/>
</dbReference>
<evidence type="ECO:0000259" key="1">
    <source>
        <dbReference type="PROSITE" id="PS50995"/>
    </source>
</evidence>
<sequence length="114" mass="12914">MDIAAKQALELWRGVMVLALQKDLPDLTSRQFTLLLHVYLKDQAHTVRGLAEELNMSKPAVTRALDRLGGLDFVRRKTDDKDRRSILVQRTVKGSVFLREFGDMVEIYAAEVSG</sequence>
<protein>
    <submittedName>
        <fullName evidence="2">MarR family transcriptional regulator</fullName>
    </submittedName>
</protein>
<keyword evidence="3" id="KW-1185">Reference proteome</keyword>